<dbReference type="FunFam" id="1.20.1250.20:FF:000044">
    <property type="entry name" value="Hexose transporter Hxt3p"/>
    <property type="match status" value="1"/>
</dbReference>
<evidence type="ECO:0000256" key="8">
    <source>
        <dbReference type="ARBA" id="ARBA00049119"/>
    </source>
</evidence>
<dbReference type="InterPro" id="IPR036259">
    <property type="entry name" value="MFS_trans_sf"/>
</dbReference>
<evidence type="ECO:0000256" key="5">
    <source>
        <dbReference type="ARBA" id="ARBA00022692"/>
    </source>
</evidence>
<evidence type="ECO:0000313" key="13">
    <source>
        <dbReference type="EMBL" id="KIY68333.1"/>
    </source>
</evidence>
<dbReference type="InterPro" id="IPR005829">
    <property type="entry name" value="Sugar_transporter_CS"/>
</dbReference>
<keyword evidence="5 11" id="KW-0812">Transmembrane</keyword>
<feature type="domain" description="Major facilitator superfamily (MFS) profile" evidence="12">
    <location>
        <begin position="19"/>
        <end position="487"/>
    </location>
</feature>
<comment type="similarity">
    <text evidence="2 9">Belongs to the major facilitator superfamily. Sugar transporter (TC 2.A.1.1) family.</text>
</comment>
<feature type="transmembrane region" description="Helical" evidence="11">
    <location>
        <begin position="398"/>
        <end position="423"/>
    </location>
</feature>
<accession>A0A0D7BCW5</accession>
<dbReference type="InterPro" id="IPR050360">
    <property type="entry name" value="MFS_Sugar_Transporters"/>
</dbReference>
<gene>
    <name evidence="13" type="ORF">CYLTODRAFT_421747</name>
</gene>
<keyword evidence="4" id="KW-0762">Sugar transport</keyword>
<dbReference type="AlphaFoldDB" id="A0A0D7BCW5"/>
<evidence type="ECO:0000256" key="7">
    <source>
        <dbReference type="ARBA" id="ARBA00023136"/>
    </source>
</evidence>
<dbReference type="PRINTS" id="PR00171">
    <property type="entry name" value="SUGRTRNSPORT"/>
</dbReference>
<keyword evidence="7 11" id="KW-0472">Membrane</keyword>
<evidence type="ECO:0000259" key="12">
    <source>
        <dbReference type="PROSITE" id="PS50850"/>
    </source>
</evidence>
<evidence type="ECO:0000256" key="10">
    <source>
        <dbReference type="SAM" id="MobiDB-lite"/>
    </source>
</evidence>
<feature type="compositionally biased region" description="Basic and acidic residues" evidence="10">
    <location>
        <begin position="533"/>
        <end position="548"/>
    </location>
</feature>
<evidence type="ECO:0000256" key="3">
    <source>
        <dbReference type="ARBA" id="ARBA00022448"/>
    </source>
</evidence>
<evidence type="ECO:0000256" key="1">
    <source>
        <dbReference type="ARBA" id="ARBA00004141"/>
    </source>
</evidence>
<dbReference type="PROSITE" id="PS50850">
    <property type="entry name" value="MFS"/>
    <property type="match status" value="1"/>
</dbReference>
<feature type="transmembrane region" description="Helical" evidence="11">
    <location>
        <begin position="435"/>
        <end position="456"/>
    </location>
</feature>
<proteinExistence type="inferred from homology"/>
<dbReference type="GO" id="GO:0005351">
    <property type="term" value="F:carbohydrate:proton symporter activity"/>
    <property type="evidence" value="ECO:0007669"/>
    <property type="project" value="TreeGrafter"/>
</dbReference>
<comment type="subcellular location">
    <subcellularLocation>
        <location evidence="1">Membrane</location>
        <topology evidence="1">Multi-pass membrane protein</topology>
    </subcellularLocation>
</comment>
<name>A0A0D7BCW5_9AGAR</name>
<evidence type="ECO:0000256" key="2">
    <source>
        <dbReference type="ARBA" id="ARBA00010992"/>
    </source>
</evidence>
<evidence type="ECO:0000256" key="11">
    <source>
        <dbReference type="SAM" id="Phobius"/>
    </source>
</evidence>
<organism evidence="13 14">
    <name type="scientific">Cylindrobasidium torrendii FP15055 ss-10</name>
    <dbReference type="NCBI Taxonomy" id="1314674"/>
    <lineage>
        <taxon>Eukaryota</taxon>
        <taxon>Fungi</taxon>
        <taxon>Dikarya</taxon>
        <taxon>Basidiomycota</taxon>
        <taxon>Agaricomycotina</taxon>
        <taxon>Agaricomycetes</taxon>
        <taxon>Agaricomycetidae</taxon>
        <taxon>Agaricales</taxon>
        <taxon>Marasmiineae</taxon>
        <taxon>Physalacriaceae</taxon>
        <taxon>Cylindrobasidium</taxon>
    </lineage>
</organism>
<dbReference type="Pfam" id="PF00083">
    <property type="entry name" value="Sugar_tr"/>
    <property type="match status" value="1"/>
</dbReference>
<dbReference type="InterPro" id="IPR005828">
    <property type="entry name" value="MFS_sugar_transport-like"/>
</dbReference>
<dbReference type="PROSITE" id="PS00217">
    <property type="entry name" value="SUGAR_TRANSPORT_2"/>
    <property type="match status" value="1"/>
</dbReference>
<feature type="region of interest" description="Disordered" evidence="10">
    <location>
        <begin position="533"/>
        <end position="556"/>
    </location>
</feature>
<dbReference type="EMBL" id="KN880505">
    <property type="protein sequence ID" value="KIY68333.1"/>
    <property type="molecule type" value="Genomic_DNA"/>
</dbReference>
<evidence type="ECO:0000313" key="14">
    <source>
        <dbReference type="Proteomes" id="UP000054007"/>
    </source>
</evidence>
<protein>
    <submittedName>
        <fullName evidence="13">General substrate transporter</fullName>
    </submittedName>
</protein>
<dbReference type="OrthoDB" id="5141738at2759"/>
<dbReference type="PANTHER" id="PTHR48022:SF75">
    <property type="entry name" value="GALACTOSE TRANSPORTER-RELATED"/>
    <property type="match status" value="1"/>
</dbReference>
<dbReference type="InterPro" id="IPR020846">
    <property type="entry name" value="MFS_dom"/>
</dbReference>
<feature type="transmembrane region" description="Helical" evidence="11">
    <location>
        <begin position="336"/>
        <end position="357"/>
    </location>
</feature>
<feature type="transmembrane region" description="Helical" evidence="11">
    <location>
        <begin position="462"/>
        <end position="483"/>
    </location>
</feature>
<sequence>MAPLTYINGTPIGITAVLVALISSMGGMMFGYDTGQISDILVMDDFKRRFAECDPAPSLDLIDVSTCEFSTVRSGCIVALLSIGTLIGCLCGAPIADILGRRYAMVVECLVFFVGDIIQITSSTHWVQYAIGRIVTGLGIGALSTAVPMYQAETSPSQIRGIVNAMYQFFVTFGILLAYCISIGSRDLNNSGQWRLVIGIGFTWPTILAIFIQAMPESPRWLASKGRDEEARRSIARVRGVTGNTRFGRKTKVEEELKTRWDGLVDRELAEMHNSIKAESQTANGTWADCFSPKDKVLYRTLLGMAIQTLQQLTGANYFFYYGATIFASVGIDDSFATQIILGAVNFCCTFLGLYIMQNCGRRWPLILGGLWQSVWLFVYGALGTARDPIQDKVSGKVMIFASCMFILGFASTWAPGAWVIVGETFPTRTRAKQAALATASNWLFNFLLAFFTPFITKAISFKYGFVFAACNLVASVVIYFFLYESAGLTLEAVEMMYNDPDCHAWSSATWAPPGYKDRKDMTARLRSENIKETVEHAESDSGSEKDSAILGNARV</sequence>
<keyword evidence="6 11" id="KW-1133">Transmembrane helix</keyword>
<dbReference type="CDD" id="cd17356">
    <property type="entry name" value="MFS_HXT"/>
    <property type="match status" value="1"/>
</dbReference>
<dbReference type="NCBIfam" id="TIGR00879">
    <property type="entry name" value="SP"/>
    <property type="match status" value="1"/>
</dbReference>
<evidence type="ECO:0000256" key="6">
    <source>
        <dbReference type="ARBA" id="ARBA00022989"/>
    </source>
</evidence>
<feature type="transmembrane region" description="Helical" evidence="11">
    <location>
        <begin position="12"/>
        <end position="32"/>
    </location>
</feature>
<evidence type="ECO:0000256" key="9">
    <source>
        <dbReference type="RuleBase" id="RU003346"/>
    </source>
</evidence>
<feature type="transmembrane region" description="Helical" evidence="11">
    <location>
        <begin position="77"/>
        <end position="96"/>
    </location>
</feature>
<dbReference type="Proteomes" id="UP000054007">
    <property type="component" value="Unassembled WGS sequence"/>
</dbReference>
<feature type="transmembrane region" description="Helical" evidence="11">
    <location>
        <begin position="196"/>
        <end position="215"/>
    </location>
</feature>
<dbReference type="Gene3D" id="1.20.1250.20">
    <property type="entry name" value="MFS general substrate transporter like domains"/>
    <property type="match status" value="1"/>
</dbReference>
<dbReference type="SUPFAM" id="SSF103473">
    <property type="entry name" value="MFS general substrate transporter"/>
    <property type="match status" value="1"/>
</dbReference>
<comment type="catalytic activity">
    <reaction evidence="8">
        <text>myo-inositol(out) + H(+)(out) = myo-inositol(in) + H(+)(in)</text>
        <dbReference type="Rhea" id="RHEA:60364"/>
        <dbReference type="ChEBI" id="CHEBI:15378"/>
        <dbReference type="ChEBI" id="CHEBI:17268"/>
    </reaction>
</comment>
<dbReference type="InterPro" id="IPR003663">
    <property type="entry name" value="Sugar/inositol_transpt"/>
</dbReference>
<feature type="transmembrane region" description="Helical" evidence="11">
    <location>
        <begin position="162"/>
        <end position="184"/>
    </location>
</feature>
<keyword evidence="14" id="KW-1185">Reference proteome</keyword>
<keyword evidence="3 9" id="KW-0813">Transport</keyword>
<evidence type="ECO:0000256" key="4">
    <source>
        <dbReference type="ARBA" id="ARBA00022597"/>
    </source>
</evidence>
<dbReference type="PANTHER" id="PTHR48022">
    <property type="entry name" value="PLASTIDIC GLUCOSE TRANSPORTER 4"/>
    <property type="match status" value="1"/>
</dbReference>
<feature type="transmembrane region" description="Helical" evidence="11">
    <location>
        <begin position="126"/>
        <end position="150"/>
    </location>
</feature>
<dbReference type="GO" id="GO:0005886">
    <property type="term" value="C:plasma membrane"/>
    <property type="evidence" value="ECO:0007669"/>
    <property type="project" value="TreeGrafter"/>
</dbReference>
<dbReference type="STRING" id="1314674.A0A0D7BCW5"/>
<feature type="transmembrane region" description="Helical" evidence="11">
    <location>
        <begin position="364"/>
        <end position="386"/>
    </location>
</feature>
<reference evidence="13 14" key="1">
    <citation type="journal article" date="2015" name="Fungal Genet. Biol.">
        <title>Evolution of novel wood decay mechanisms in Agaricales revealed by the genome sequences of Fistulina hepatica and Cylindrobasidium torrendii.</title>
        <authorList>
            <person name="Floudas D."/>
            <person name="Held B.W."/>
            <person name="Riley R."/>
            <person name="Nagy L.G."/>
            <person name="Koehler G."/>
            <person name="Ransdell A.S."/>
            <person name="Younus H."/>
            <person name="Chow J."/>
            <person name="Chiniquy J."/>
            <person name="Lipzen A."/>
            <person name="Tritt A."/>
            <person name="Sun H."/>
            <person name="Haridas S."/>
            <person name="LaButti K."/>
            <person name="Ohm R.A."/>
            <person name="Kues U."/>
            <person name="Blanchette R.A."/>
            <person name="Grigoriev I.V."/>
            <person name="Minto R.E."/>
            <person name="Hibbett D.S."/>
        </authorList>
    </citation>
    <scope>NUCLEOTIDE SEQUENCE [LARGE SCALE GENOMIC DNA]</scope>
    <source>
        <strain evidence="13 14">FP15055 ss-10</strain>
    </source>
</reference>